<accession>A0A0S2DD93</accession>
<feature type="compositionally biased region" description="Gly residues" evidence="1">
    <location>
        <begin position="51"/>
        <end position="64"/>
    </location>
</feature>
<feature type="region of interest" description="Disordered" evidence="1">
    <location>
        <begin position="20"/>
        <end position="64"/>
    </location>
</feature>
<dbReference type="AlphaFoldDB" id="A0A0S2DD93"/>
<evidence type="ECO:0000256" key="1">
    <source>
        <dbReference type="SAM" id="MobiDB-lite"/>
    </source>
</evidence>
<dbReference type="Proteomes" id="UP000061569">
    <property type="component" value="Chromosome"/>
</dbReference>
<gene>
    <name evidence="2" type="ORF">GLE_0991</name>
</gene>
<dbReference type="PATRIC" id="fig|69.6.peg.979"/>
<dbReference type="KEGG" id="lez:GLE_0991"/>
<reference evidence="2 3" key="1">
    <citation type="submission" date="2015-11" db="EMBL/GenBank/DDBJ databases">
        <title>Genome sequences of Lysobacter enzymogenes strain C3 and Lysobacter antibioticus ATCC 29479.</title>
        <authorList>
            <person name="Kobayashi D.Y."/>
        </authorList>
    </citation>
    <scope>NUCLEOTIDE SEQUENCE [LARGE SCALE GENOMIC DNA]</scope>
    <source>
        <strain evidence="2 3">C3</strain>
    </source>
</reference>
<proteinExistence type="predicted"/>
<sequence>MAEAGWLKWLRAVVPALKPRASAAGEAEDKPGAPVYVPARRGPHARRGAAQGDGGGKGTGSARR</sequence>
<dbReference type="STRING" id="69.GLE_0991"/>
<evidence type="ECO:0000313" key="3">
    <source>
        <dbReference type="Proteomes" id="UP000061569"/>
    </source>
</evidence>
<evidence type="ECO:0000313" key="2">
    <source>
        <dbReference type="EMBL" id="ALN56349.1"/>
    </source>
</evidence>
<protein>
    <submittedName>
        <fullName evidence="2">Uncharacterized protein</fullName>
    </submittedName>
</protein>
<organism evidence="2 3">
    <name type="scientific">Lysobacter enzymogenes</name>
    <dbReference type="NCBI Taxonomy" id="69"/>
    <lineage>
        <taxon>Bacteria</taxon>
        <taxon>Pseudomonadati</taxon>
        <taxon>Pseudomonadota</taxon>
        <taxon>Gammaproteobacteria</taxon>
        <taxon>Lysobacterales</taxon>
        <taxon>Lysobacteraceae</taxon>
        <taxon>Lysobacter</taxon>
    </lineage>
</organism>
<name>A0A0S2DD93_LYSEN</name>
<dbReference type="EMBL" id="CP013140">
    <property type="protein sequence ID" value="ALN56349.1"/>
    <property type="molecule type" value="Genomic_DNA"/>
</dbReference>